<evidence type="ECO:0000256" key="4">
    <source>
        <dbReference type="ARBA" id="ARBA00022741"/>
    </source>
</evidence>
<dbReference type="EC" id="1.5.5.2" evidence="2"/>
<keyword evidence="13" id="KW-1185">Reference proteome</keyword>
<dbReference type="InterPro" id="IPR008219">
    <property type="entry name" value="PRODH_bac_arc"/>
</dbReference>
<evidence type="ECO:0000256" key="9">
    <source>
        <dbReference type="PIRSR" id="PIRSR000196-1"/>
    </source>
</evidence>
<evidence type="ECO:0000256" key="5">
    <source>
        <dbReference type="ARBA" id="ARBA00022827"/>
    </source>
</evidence>
<proteinExistence type="predicted"/>
<dbReference type="STRING" id="47855.GA0070606_0255"/>
<protein>
    <recommendedName>
        <fullName evidence="2">proline dehydrogenase</fullName>
        <ecNumber evidence="2">1.5.5.2</ecNumber>
    </recommendedName>
</protein>
<evidence type="ECO:0000313" key="13">
    <source>
        <dbReference type="Proteomes" id="UP000199001"/>
    </source>
</evidence>
<feature type="binding site" evidence="10">
    <location>
        <begin position="188"/>
        <end position="190"/>
    </location>
    <ligand>
        <name>FAD</name>
        <dbReference type="ChEBI" id="CHEBI:57692"/>
    </ligand>
</feature>
<dbReference type="PANTHER" id="PTHR13914">
    <property type="entry name" value="PROLINE OXIDASE"/>
    <property type="match status" value="1"/>
</dbReference>
<sequence>MPNRLLLNAAGSDRLRGLVAGSAMTRQVVRRFVAGEENDEVVAVARRLTAAGMHVTIDHLGEDTTTLSQAEGVRDTYRALLASLGRAGLAASAEASVKLSALGGSLPVDGRDHAYRLTRDICAAAAAAGCAVTIDMEDHSTVDTTLAVLHDLRAEFPWVGVALQACLHRTVSDCRDLAYAGSRVRLVKGAYAEPASVAHVRSRQVDDAFEHCLRVLMAGDGYPMVATHDPRLVDSAIRLARDNGRGAGDFEFQMLYGIRANEQARLAGEGHRMRVYLPYGHDWYGYFTRRLAEKPANLLLLARSFAPGAAN</sequence>
<dbReference type="GO" id="GO:0000166">
    <property type="term" value="F:nucleotide binding"/>
    <property type="evidence" value="ECO:0007669"/>
    <property type="project" value="UniProtKB-KW"/>
</dbReference>
<evidence type="ECO:0000313" key="12">
    <source>
        <dbReference type="EMBL" id="SCL44361.1"/>
    </source>
</evidence>
<name>A0A1C6TRU5_9ACTN</name>
<dbReference type="EMBL" id="FMHZ01000002">
    <property type="protein sequence ID" value="SCL44361.1"/>
    <property type="molecule type" value="Genomic_DNA"/>
</dbReference>
<feature type="domain" description="Proline dehydrogenase" evidence="11">
    <location>
        <begin position="44"/>
        <end position="297"/>
    </location>
</feature>
<feature type="binding site" evidence="10">
    <location>
        <position position="164"/>
    </location>
    <ligand>
        <name>FAD</name>
        <dbReference type="ChEBI" id="CHEBI:57692"/>
    </ligand>
</feature>
<feature type="binding site" evidence="9">
    <location>
        <position position="290"/>
    </location>
    <ligand>
        <name>substrate</name>
    </ligand>
</feature>
<keyword evidence="7" id="KW-0642">Proline metabolism</keyword>
<organism evidence="12 13">
    <name type="scientific">Micromonospora citrea</name>
    <dbReference type="NCBI Taxonomy" id="47855"/>
    <lineage>
        <taxon>Bacteria</taxon>
        <taxon>Bacillati</taxon>
        <taxon>Actinomycetota</taxon>
        <taxon>Actinomycetes</taxon>
        <taxon>Micromonosporales</taxon>
        <taxon>Micromonosporaceae</taxon>
        <taxon>Micromonospora</taxon>
    </lineage>
</organism>
<evidence type="ECO:0000256" key="10">
    <source>
        <dbReference type="PIRSR" id="PIRSR000196-2"/>
    </source>
</evidence>
<dbReference type="Pfam" id="PF01619">
    <property type="entry name" value="Pro_dh"/>
    <property type="match status" value="1"/>
</dbReference>
<accession>A0A1C6TRU5</accession>
<dbReference type="PIRSF" id="PIRSF000196">
    <property type="entry name" value="Pro_dehydrog"/>
    <property type="match status" value="1"/>
</dbReference>
<keyword evidence="3" id="KW-0285">Flavoprotein</keyword>
<feature type="binding site" evidence="9">
    <location>
        <position position="98"/>
    </location>
    <ligand>
        <name>substrate</name>
    </ligand>
</feature>
<dbReference type="InterPro" id="IPR015659">
    <property type="entry name" value="Proline_oxidase"/>
</dbReference>
<dbReference type="UniPathway" id="UPA00261">
    <property type="reaction ID" value="UER00373"/>
</dbReference>
<evidence type="ECO:0000256" key="1">
    <source>
        <dbReference type="ARBA" id="ARBA00004739"/>
    </source>
</evidence>
<keyword evidence="4 10" id="KW-0547">Nucleotide-binding</keyword>
<feature type="binding site" evidence="9">
    <location>
        <position position="289"/>
    </location>
    <ligand>
        <name>substrate</name>
    </ligand>
</feature>
<evidence type="ECO:0000256" key="6">
    <source>
        <dbReference type="ARBA" id="ARBA00023002"/>
    </source>
</evidence>
<dbReference type="GO" id="GO:0004657">
    <property type="term" value="F:proline dehydrogenase activity"/>
    <property type="evidence" value="ECO:0007669"/>
    <property type="project" value="UniProtKB-EC"/>
</dbReference>
<evidence type="ECO:0000256" key="2">
    <source>
        <dbReference type="ARBA" id="ARBA00012695"/>
    </source>
</evidence>
<feature type="binding site" evidence="10">
    <location>
        <position position="136"/>
    </location>
    <ligand>
        <name>FAD</name>
        <dbReference type="ChEBI" id="CHEBI:57692"/>
    </ligand>
</feature>
<comment type="pathway">
    <text evidence="1">Amino-acid degradation; L-proline degradation into L-glutamate; L-glutamate from L-proline: step 1/2.</text>
</comment>
<dbReference type="InterPro" id="IPR029041">
    <property type="entry name" value="FAD-linked_oxidoreductase-like"/>
</dbReference>
<comment type="cofactor">
    <cofactor evidence="10">
        <name>FAD</name>
        <dbReference type="ChEBI" id="CHEBI:57692"/>
    </cofactor>
    <text evidence="10">Binds 1 FAD per subunit.</text>
</comment>
<dbReference type="Proteomes" id="UP000199001">
    <property type="component" value="Unassembled WGS sequence"/>
</dbReference>
<evidence type="ECO:0000256" key="3">
    <source>
        <dbReference type="ARBA" id="ARBA00022630"/>
    </source>
</evidence>
<comment type="catalytic activity">
    <reaction evidence="8">
        <text>L-proline + a quinone = (S)-1-pyrroline-5-carboxylate + a quinol + H(+)</text>
        <dbReference type="Rhea" id="RHEA:23784"/>
        <dbReference type="ChEBI" id="CHEBI:15378"/>
        <dbReference type="ChEBI" id="CHEBI:17388"/>
        <dbReference type="ChEBI" id="CHEBI:24646"/>
        <dbReference type="ChEBI" id="CHEBI:60039"/>
        <dbReference type="ChEBI" id="CHEBI:132124"/>
        <dbReference type="EC" id="1.5.5.2"/>
    </reaction>
</comment>
<gene>
    <name evidence="12" type="ORF">GA0070606_0255</name>
</gene>
<keyword evidence="5 10" id="KW-0274">FAD</keyword>
<dbReference type="GO" id="GO:0010133">
    <property type="term" value="P:L-proline catabolic process to L-glutamate"/>
    <property type="evidence" value="ECO:0007669"/>
    <property type="project" value="UniProtKB-UniPathway"/>
</dbReference>
<reference evidence="13" key="1">
    <citation type="submission" date="2016-06" db="EMBL/GenBank/DDBJ databases">
        <authorList>
            <person name="Varghese N."/>
            <person name="Submissions Spin"/>
        </authorList>
    </citation>
    <scope>NUCLEOTIDE SEQUENCE [LARGE SCALE GENOMIC DNA]</scope>
    <source>
        <strain evidence="13">DSM 43903</strain>
    </source>
</reference>
<evidence type="ECO:0000256" key="7">
    <source>
        <dbReference type="ARBA" id="ARBA00023062"/>
    </source>
</evidence>
<feature type="binding site" evidence="10">
    <location>
        <begin position="227"/>
        <end position="228"/>
    </location>
    <ligand>
        <name>FAD</name>
        <dbReference type="ChEBI" id="CHEBI:57692"/>
    </ligand>
</feature>
<evidence type="ECO:0000256" key="8">
    <source>
        <dbReference type="ARBA" id="ARBA00048779"/>
    </source>
</evidence>
<dbReference type="SUPFAM" id="SSF51730">
    <property type="entry name" value="FAD-linked oxidoreductase"/>
    <property type="match status" value="1"/>
</dbReference>
<dbReference type="PANTHER" id="PTHR13914:SF0">
    <property type="entry name" value="PROLINE DEHYDROGENASE 1, MITOCHONDRIAL"/>
    <property type="match status" value="1"/>
</dbReference>
<evidence type="ECO:0000259" key="11">
    <source>
        <dbReference type="Pfam" id="PF01619"/>
    </source>
</evidence>
<dbReference type="InterPro" id="IPR002872">
    <property type="entry name" value="Proline_DH_dom"/>
</dbReference>
<dbReference type="OrthoDB" id="9773461at2"/>
<dbReference type="AlphaFoldDB" id="A0A1C6TRU5"/>
<dbReference type="Gene3D" id="3.20.20.220">
    <property type="match status" value="1"/>
</dbReference>
<keyword evidence="6" id="KW-0560">Oxidoreductase</keyword>